<dbReference type="Proteomes" id="UP000283295">
    <property type="component" value="Unassembled WGS sequence"/>
</dbReference>
<dbReference type="InterPro" id="IPR003841">
    <property type="entry name" value="Na/Pi_transpt"/>
</dbReference>
<feature type="transmembrane region" description="Helical" evidence="6">
    <location>
        <begin position="148"/>
        <end position="166"/>
    </location>
</feature>
<evidence type="ECO:0000256" key="6">
    <source>
        <dbReference type="SAM" id="Phobius"/>
    </source>
</evidence>
<sequence length="590" mass="64599">MDIFNVLSLLGGLAMFLYGMNVMGDGLAKTAGGKLEKILEKLTSTPIRGVLLGAAVTGVIQSSSATTVMVVGLVNSGIMKLRQAVGIIMGANIGTTVTSWILSLTGIQSDNIFINMLKPSSFSPILAVIGIIFLMFTKSEKKHDIGAILLGFTVLMFGMEMMSGAVEPLKEVPEFTSILTMFSNPFLGMLVGMLVTAVIQSSSASVGILQALCATGAVSFSTAIPIIMGQNIGTCVTALISCIGTKKNAKRAAFVHLYFNIIGTFVFMVVFYTVNSFVHFQFLNDSANAAGIAVVHSVFNIAATLLLLPFSGGLEKLATLTVRDKEETENNTPAELEMLKRLDVRFLEKPAFAVGHCIEVVKYMAQLSENSIDMALSLVDNYDETVRDKVEDLEGIIDTYEDEVGSYMVKLSSKELSHEDSQKVSIGLHVIGDLERMSDHAITIADICRRMNETGAVFSEKAKAELSVYKDAVQNIVEMTVDAYEKEDLQEASHVEPLEEAINELNSAVKKQHIKRLQKGKCTIELGISLENLINNYERVADHCSNVAVAMLQLKSDNFDTHEYLDNMKKDSNIDFQSMYTYYREMYKLK</sequence>
<evidence type="ECO:0000259" key="7">
    <source>
        <dbReference type="Pfam" id="PF01895"/>
    </source>
</evidence>
<dbReference type="NCBIfam" id="NF037997">
    <property type="entry name" value="Na_Pi_symport"/>
    <property type="match status" value="1"/>
</dbReference>
<keyword evidence="4 6" id="KW-1133">Transmembrane helix</keyword>
<dbReference type="OrthoDB" id="9763003at2"/>
<dbReference type="Gene3D" id="1.20.58.220">
    <property type="entry name" value="Phosphate transport system protein phou homolog 2, domain 2"/>
    <property type="match status" value="1"/>
</dbReference>
<protein>
    <submittedName>
        <fullName evidence="8">Na/Pi cotransporter family protein</fullName>
    </submittedName>
</protein>
<feature type="transmembrane region" description="Helical" evidence="6">
    <location>
        <begin position="52"/>
        <end position="74"/>
    </location>
</feature>
<dbReference type="Pfam" id="PF01895">
    <property type="entry name" value="PhoU"/>
    <property type="match status" value="2"/>
</dbReference>
<evidence type="ECO:0000313" key="9">
    <source>
        <dbReference type="Proteomes" id="UP000283295"/>
    </source>
</evidence>
<comment type="caution">
    <text evidence="8">The sequence shown here is derived from an EMBL/GenBank/DDBJ whole genome shotgun (WGS) entry which is preliminary data.</text>
</comment>
<dbReference type="AlphaFoldDB" id="A0A412IUZ0"/>
<keyword evidence="3 6" id="KW-0812">Transmembrane</keyword>
<evidence type="ECO:0000256" key="1">
    <source>
        <dbReference type="ARBA" id="ARBA00004651"/>
    </source>
</evidence>
<gene>
    <name evidence="8" type="ORF">DWX94_02480</name>
</gene>
<evidence type="ECO:0000256" key="2">
    <source>
        <dbReference type="ARBA" id="ARBA00022475"/>
    </source>
</evidence>
<feature type="transmembrane region" description="Helical" evidence="6">
    <location>
        <begin position="119"/>
        <end position="136"/>
    </location>
</feature>
<comment type="subcellular location">
    <subcellularLocation>
        <location evidence="1">Cell membrane</location>
        <topology evidence="1">Multi-pass membrane protein</topology>
    </subcellularLocation>
</comment>
<organism evidence="8 9">
    <name type="scientific">Coprococcus eutactus</name>
    <dbReference type="NCBI Taxonomy" id="33043"/>
    <lineage>
        <taxon>Bacteria</taxon>
        <taxon>Bacillati</taxon>
        <taxon>Bacillota</taxon>
        <taxon>Clostridia</taxon>
        <taxon>Lachnospirales</taxon>
        <taxon>Lachnospiraceae</taxon>
        <taxon>Coprococcus</taxon>
    </lineage>
</organism>
<proteinExistence type="predicted"/>
<evidence type="ECO:0000313" key="8">
    <source>
        <dbReference type="EMBL" id="RGS43947.1"/>
    </source>
</evidence>
<feature type="transmembrane region" description="Helical" evidence="6">
    <location>
        <begin position="286"/>
        <end position="308"/>
    </location>
</feature>
<name>A0A412IUZ0_9FIRM</name>
<dbReference type="Pfam" id="PF02690">
    <property type="entry name" value="Na_Pi_cotrans"/>
    <property type="match status" value="2"/>
</dbReference>
<dbReference type="InterPro" id="IPR026022">
    <property type="entry name" value="PhoU_dom"/>
</dbReference>
<dbReference type="GO" id="GO:0005436">
    <property type="term" value="F:sodium:phosphate symporter activity"/>
    <property type="evidence" value="ECO:0007669"/>
    <property type="project" value="InterPro"/>
</dbReference>
<dbReference type="InterPro" id="IPR038078">
    <property type="entry name" value="PhoU-like_sf"/>
</dbReference>
<dbReference type="PANTHER" id="PTHR10010">
    <property type="entry name" value="SOLUTE CARRIER FAMILY 34 SODIUM PHOSPHATE , MEMBER 2-RELATED"/>
    <property type="match status" value="1"/>
</dbReference>
<dbReference type="SUPFAM" id="SSF109755">
    <property type="entry name" value="PhoU-like"/>
    <property type="match status" value="1"/>
</dbReference>
<dbReference type="PANTHER" id="PTHR10010:SF46">
    <property type="entry name" value="SODIUM-DEPENDENT PHOSPHATE TRANSPORT PROTEIN 2B"/>
    <property type="match status" value="1"/>
</dbReference>
<dbReference type="GO" id="GO:0005886">
    <property type="term" value="C:plasma membrane"/>
    <property type="evidence" value="ECO:0007669"/>
    <property type="project" value="UniProtKB-SubCell"/>
</dbReference>
<dbReference type="NCBIfam" id="TIGR00704">
    <property type="entry name" value="NaPi_cotrn_rel"/>
    <property type="match status" value="1"/>
</dbReference>
<evidence type="ECO:0000256" key="5">
    <source>
        <dbReference type="ARBA" id="ARBA00023136"/>
    </source>
</evidence>
<feature type="domain" description="PhoU" evidence="7">
    <location>
        <begin position="364"/>
        <end position="447"/>
    </location>
</feature>
<feature type="transmembrane region" description="Helical" evidence="6">
    <location>
        <begin position="178"/>
        <end position="199"/>
    </location>
</feature>
<dbReference type="GO" id="GO:0044341">
    <property type="term" value="P:sodium-dependent phosphate transport"/>
    <property type="evidence" value="ECO:0007669"/>
    <property type="project" value="InterPro"/>
</dbReference>
<feature type="transmembrane region" description="Helical" evidence="6">
    <location>
        <begin position="253"/>
        <end position="274"/>
    </location>
</feature>
<keyword evidence="2" id="KW-1003">Cell membrane</keyword>
<dbReference type="EMBL" id="QRVK01000003">
    <property type="protein sequence ID" value="RGS43947.1"/>
    <property type="molecule type" value="Genomic_DNA"/>
</dbReference>
<reference evidence="8 9" key="1">
    <citation type="submission" date="2018-08" db="EMBL/GenBank/DDBJ databases">
        <title>A genome reference for cultivated species of the human gut microbiota.</title>
        <authorList>
            <person name="Zou Y."/>
            <person name="Xue W."/>
            <person name="Luo G."/>
        </authorList>
    </citation>
    <scope>NUCLEOTIDE SEQUENCE [LARGE SCALE GENOMIC DNA]</scope>
    <source>
        <strain evidence="8 9">AF22-21</strain>
    </source>
</reference>
<keyword evidence="5 6" id="KW-0472">Membrane</keyword>
<evidence type="ECO:0000256" key="3">
    <source>
        <dbReference type="ARBA" id="ARBA00022692"/>
    </source>
</evidence>
<feature type="transmembrane region" description="Helical" evidence="6">
    <location>
        <begin position="86"/>
        <end position="107"/>
    </location>
</feature>
<dbReference type="InterPro" id="IPR004633">
    <property type="entry name" value="NaPi_cotrn-rel/YqeW-like"/>
</dbReference>
<evidence type="ECO:0000256" key="4">
    <source>
        <dbReference type="ARBA" id="ARBA00022989"/>
    </source>
</evidence>
<feature type="domain" description="PhoU" evidence="7">
    <location>
        <begin position="470"/>
        <end position="548"/>
    </location>
</feature>
<accession>A0A412IUZ0</accession>